<dbReference type="SUPFAM" id="SSF57850">
    <property type="entry name" value="RING/U-box"/>
    <property type="match status" value="1"/>
</dbReference>
<organism evidence="9 10">
    <name type="scientific">Acaulospora morrowiae</name>
    <dbReference type="NCBI Taxonomy" id="94023"/>
    <lineage>
        <taxon>Eukaryota</taxon>
        <taxon>Fungi</taxon>
        <taxon>Fungi incertae sedis</taxon>
        <taxon>Mucoromycota</taxon>
        <taxon>Glomeromycotina</taxon>
        <taxon>Glomeromycetes</taxon>
        <taxon>Diversisporales</taxon>
        <taxon>Acaulosporaceae</taxon>
        <taxon>Acaulospora</taxon>
    </lineage>
</organism>
<protein>
    <submittedName>
        <fullName evidence="9">63_t:CDS:1</fullName>
    </submittedName>
</protein>
<evidence type="ECO:0000256" key="2">
    <source>
        <dbReference type="ARBA" id="ARBA00022771"/>
    </source>
</evidence>
<dbReference type="GO" id="GO:0016925">
    <property type="term" value="P:protein sumoylation"/>
    <property type="evidence" value="ECO:0007669"/>
    <property type="project" value="TreeGrafter"/>
</dbReference>
<keyword evidence="2 5" id="KW-0863">Zinc-finger</keyword>
<dbReference type="InterPro" id="IPR013083">
    <property type="entry name" value="Znf_RING/FYVE/PHD"/>
</dbReference>
<evidence type="ECO:0000256" key="5">
    <source>
        <dbReference type="PROSITE-ProRule" id="PRU00175"/>
    </source>
</evidence>
<evidence type="ECO:0000256" key="7">
    <source>
        <dbReference type="SAM" id="MobiDB-lite"/>
    </source>
</evidence>
<dbReference type="OrthoDB" id="2535391at2759"/>
<feature type="compositionally biased region" description="Polar residues" evidence="7">
    <location>
        <begin position="195"/>
        <end position="205"/>
    </location>
</feature>
<dbReference type="AlphaFoldDB" id="A0A9N9A299"/>
<dbReference type="PANTHER" id="PTHR22663">
    <property type="entry name" value="RING FINGER PROTEIN NARYA-RELATED"/>
    <property type="match status" value="1"/>
</dbReference>
<dbReference type="InterPro" id="IPR017907">
    <property type="entry name" value="Znf_RING_CS"/>
</dbReference>
<keyword evidence="1" id="KW-0479">Metal-binding</keyword>
<evidence type="ECO:0000313" key="10">
    <source>
        <dbReference type="Proteomes" id="UP000789342"/>
    </source>
</evidence>
<gene>
    <name evidence="9" type="ORF">AMORRO_LOCUS3943</name>
</gene>
<keyword evidence="4" id="KW-0469">Meiosis</keyword>
<dbReference type="GO" id="GO:0008270">
    <property type="term" value="F:zinc ion binding"/>
    <property type="evidence" value="ECO:0007669"/>
    <property type="project" value="UniProtKB-KW"/>
</dbReference>
<dbReference type="Gene3D" id="3.30.40.10">
    <property type="entry name" value="Zinc/RING finger domain, C3HC4 (zinc finger)"/>
    <property type="match status" value="1"/>
</dbReference>
<dbReference type="InterPro" id="IPR001841">
    <property type="entry name" value="Znf_RING"/>
</dbReference>
<evidence type="ECO:0000259" key="8">
    <source>
        <dbReference type="PROSITE" id="PS50089"/>
    </source>
</evidence>
<feature type="coiled-coil region" evidence="6">
    <location>
        <begin position="121"/>
        <end position="155"/>
    </location>
</feature>
<dbReference type="PROSITE" id="PS50089">
    <property type="entry name" value="ZF_RING_2"/>
    <property type="match status" value="1"/>
</dbReference>
<accession>A0A9N9A299</accession>
<feature type="region of interest" description="Disordered" evidence="7">
    <location>
        <begin position="314"/>
        <end position="335"/>
    </location>
</feature>
<dbReference type="GO" id="GO:0000795">
    <property type="term" value="C:synaptonemal complex"/>
    <property type="evidence" value="ECO:0007669"/>
    <property type="project" value="InterPro"/>
</dbReference>
<evidence type="ECO:0000256" key="1">
    <source>
        <dbReference type="ARBA" id="ARBA00022723"/>
    </source>
</evidence>
<dbReference type="Proteomes" id="UP000789342">
    <property type="component" value="Unassembled WGS sequence"/>
</dbReference>
<sequence>MHIEFLHCNSCFAYSSFATREEQIRFWLTECGHVVCQSCLYKSEPNKVNSSTPSEPTCSVCNTKCATVELTEKLPPNLNMFFRPAHEILDEASDFQQKNTFSLLGFLKDKVVKQEQMLHKMKTELLQNRDMKNQLQVLEEENQWLKTQLQEARLQTPELPMRLNISPRVHPESPSKNHTQYHVSSKKLRTPNPPSRLSLSTTNSPTRATYNQEKCYIRSDTQFKNQSSWNDSVENYEGFDGGGMANPIVVRCERRIMPPFVESKFKQYSQQQSVQLFFRSSTASSTRMTWNEGKLTIHILGSREHSKFPLTRELPPTVTNFQEPSRSRSLKRPYSSASRYDVAPFLVSHQPRTPISRNRGALPRCK</sequence>
<keyword evidence="6" id="KW-0175">Coiled coil</keyword>
<keyword evidence="3" id="KW-0862">Zinc</keyword>
<dbReference type="GO" id="GO:0019789">
    <property type="term" value="F:SUMO transferase activity"/>
    <property type="evidence" value="ECO:0007669"/>
    <property type="project" value="InterPro"/>
</dbReference>
<feature type="domain" description="RING-type" evidence="8">
    <location>
        <begin position="8"/>
        <end position="62"/>
    </location>
</feature>
<dbReference type="EMBL" id="CAJVPV010002012">
    <property type="protein sequence ID" value="CAG8515484.1"/>
    <property type="molecule type" value="Genomic_DNA"/>
</dbReference>
<dbReference type="PANTHER" id="PTHR22663:SF17">
    <property type="entry name" value="RING FINGER PROTEIN NARYA-RELATED"/>
    <property type="match status" value="1"/>
</dbReference>
<feature type="region of interest" description="Disordered" evidence="7">
    <location>
        <begin position="167"/>
        <end position="205"/>
    </location>
</feature>
<dbReference type="GO" id="GO:0007129">
    <property type="term" value="P:homologous chromosome pairing at meiosis"/>
    <property type="evidence" value="ECO:0007669"/>
    <property type="project" value="TreeGrafter"/>
</dbReference>
<dbReference type="PROSITE" id="PS00518">
    <property type="entry name" value="ZF_RING_1"/>
    <property type="match status" value="1"/>
</dbReference>
<reference evidence="9" key="1">
    <citation type="submission" date="2021-06" db="EMBL/GenBank/DDBJ databases">
        <authorList>
            <person name="Kallberg Y."/>
            <person name="Tangrot J."/>
            <person name="Rosling A."/>
        </authorList>
    </citation>
    <scope>NUCLEOTIDE SEQUENCE</scope>
    <source>
        <strain evidence="9">CL551</strain>
    </source>
</reference>
<evidence type="ECO:0000313" key="9">
    <source>
        <dbReference type="EMBL" id="CAG8515484.1"/>
    </source>
</evidence>
<name>A0A9N9A299_9GLOM</name>
<evidence type="ECO:0000256" key="4">
    <source>
        <dbReference type="ARBA" id="ARBA00023254"/>
    </source>
</evidence>
<dbReference type="InterPro" id="IPR042123">
    <property type="entry name" value="Zip3/RNF212-like"/>
</dbReference>
<evidence type="ECO:0000256" key="6">
    <source>
        <dbReference type="SAM" id="Coils"/>
    </source>
</evidence>
<dbReference type="GO" id="GO:0007131">
    <property type="term" value="P:reciprocal meiotic recombination"/>
    <property type="evidence" value="ECO:0007669"/>
    <property type="project" value="InterPro"/>
</dbReference>
<proteinExistence type="predicted"/>
<evidence type="ECO:0000256" key="3">
    <source>
        <dbReference type="ARBA" id="ARBA00022833"/>
    </source>
</evidence>
<comment type="caution">
    <text evidence="9">The sequence shown here is derived from an EMBL/GenBank/DDBJ whole genome shotgun (WGS) entry which is preliminary data.</text>
</comment>
<dbReference type="Pfam" id="PF14634">
    <property type="entry name" value="zf-RING_5"/>
    <property type="match status" value="1"/>
</dbReference>
<keyword evidence="10" id="KW-1185">Reference proteome</keyword>